<dbReference type="PANTHER" id="PTHR43669:SF3">
    <property type="entry name" value="ALCOHOL DEHYDROGENASE, PUTATIVE (AFU_ORTHOLOGUE AFUA_3G03445)-RELATED"/>
    <property type="match status" value="1"/>
</dbReference>
<gene>
    <name evidence="3" type="ORF">AACH10_02365</name>
</gene>
<dbReference type="PRINTS" id="PR00081">
    <property type="entry name" value="GDHRDH"/>
</dbReference>
<dbReference type="EC" id="1.-.-.-" evidence="3"/>
<evidence type="ECO:0000256" key="2">
    <source>
        <dbReference type="ARBA" id="ARBA00023002"/>
    </source>
</evidence>
<dbReference type="Gene3D" id="3.40.50.720">
    <property type="entry name" value="NAD(P)-binding Rossmann-like Domain"/>
    <property type="match status" value="1"/>
</dbReference>
<evidence type="ECO:0000313" key="4">
    <source>
        <dbReference type="Proteomes" id="UP001365405"/>
    </source>
</evidence>
<dbReference type="PROSITE" id="PS00061">
    <property type="entry name" value="ADH_SHORT"/>
    <property type="match status" value="1"/>
</dbReference>
<dbReference type="Proteomes" id="UP001365405">
    <property type="component" value="Unassembled WGS sequence"/>
</dbReference>
<dbReference type="CDD" id="cd05233">
    <property type="entry name" value="SDR_c"/>
    <property type="match status" value="1"/>
</dbReference>
<dbReference type="PANTHER" id="PTHR43669">
    <property type="entry name" value="5-KETO-D-GLUCONATE 5-REDUCTASE"/>
    <property type="match status" value="1"/>
</dbReference>
<dbReference type="Pfam" id="PF00106">
    <property type="entry name" value="adh_short"/>
    <property type="match status" value="1"/>
</dbReference>
<protein>
    <submittedName>
        <fullName evidence="3">SDR family oxidoreductase</fullName>
        <ecNumber evidence="3">1.-.-.-</ecNumber>
    </submittedName>
</protein>
<dbReference type="RefSeq" id="WP_341408747.1">
    <property type="nucleotide sequence ID" value="NZ_JBBUTH010000001.1"/>
</dbReference>
<dbReference type="GO" id="GO:0016491">
    <property type="term" value="F:oxidoreductase activity"/>
    <property type="evidence" value="ECO:0007669"/>
    <property type="project" value="UniProtKB-KW"/>
</dbReference>
<dbReference type="EMBL" id="JBBUTH010000001">
    <property type="protein sequence ID" value="MEK8049074.1"/>
    <property type="molecule type" value="Genomic_DNA"/>
</dbReference>
<dbReference type="PROSITE" id="PS51257">
    <property type="entry name" value="PROKAR_LIPOPROTEIN"/>
    <property type="match status" value="1"/>
</dbReference>
<keyword evidence="4" id="KW-1185">Reference proteome</keyword>
<comment type="caution">
    <text evidence="3">The sequence shown here is derived from an EMBL/GenBank/DDBJ whole genome shotgun (WGS) entry which is preliminary data.</text>
</comment>
<evidence type="ECO:0000313" key="3">
    <source>
        <dbReference type="EMBL" id="MEK8049074.1"/>
    </source>
</evidence>
<keyword evidence="2 3" id="KW-0560">Oxidoreductase</keyword>
<dbReference type="SUPFAM" id="SSF51735">
    <property type="entry name" value="NAD(P)-binding Rossmann-fold domains"/>
    <property type="match status" value="1"/>
</dbReference>
<name>A0ABU9CB26_9BURK</name>
<sequence length="264" mass="27991">MELKDKVIIVTGGGSGIGAAACRRFAQEKPAAIIVADRNQAGAAATAATLVQHTTAQAVACDVGVEAEVQALVQGAIQRFGRVDVFFANAGIALPGGLDAPNESWQRCWDVNLMAHVYAARAVVPQMVANGGGYFLSTASAAGLLSHVDSPTYAVTKHGAVAFAEWLAINHGHEGLRVSCLCPQGVRTPMLMGAEGDRKSFLQDGMLEPEQVADEIVKVIRAETFLILPHPEVADYVRHKANDIDRWLGGMRKVKAKSRALLGQ</sequence>
<dbReference type="InterPro" id="IPR036291">
    <property type="entry name" value="NAD(P)-bd_dom_sf"/>
</dbReference>
<comment type="similarity">
    <text evidence="1">Belongs to the short-chain dehydrogenases/reductases (SDR) family.</text>
</comment>
<proteinExistence type="inferred from homology"/>
<evidence type="ECO:0000256" key="1">
    <source>
        <dbReference type="ARBA" id="ARBA00006484"/>
    </source>
</evidence>
<dbReference type="InterPro" id="IPR002347">
    <property type="entry name" value="SDR_fam"/>
</dbReference>
<reference evidence="3 4" key="1">
    <citation type="submission" date="2024-04" db="EMBL/GenBank/DDBJ databases">
        <title>Novel species of the genus Ideonella isolated from streams.</title>
        <authorList>
            <person name="Lu H."/>
        </authorList>
    </citation>
    <scope>NUCLEOTIDE SEQUENCE [LARGE SCALE GENOMIC DNA]</scope>
    <source>
        <strain evidence="3 4">DXS22W</strain>
    </source>
</reference>
<dbReference type="InterPro" id="IPR020904">
    <property type="entry name" value="Sc_DH/Rdtase_CS"/>
</dbReference>
<accession>A0ABU9CB26</accession>
<organism evidence="3 4">
    <name type="scientific">Pseudaquabacterium inlustre</name>
    <dbReference type="NCBI Taxonomy" id="2984192"/>
    <lineage>
        <taxon>Bacteria</taxon>
        <taxon>Pseudomonadati</taxon>
        <taxon>Pseudomonadota</taxon>
        <taxon>Betaproteobacteria</taxon>
        <taxon>Burkholderiales</taxon>
        <taxon>Sphaerotilaceae</taxon>
        <taxon>Pseudaquabacterium</taxon>
    </lineage>
</organism>